<keyword evidence="2" id="KW-1185">Reference proteome</keyword>
<dbReference type="EMBL" id="BTGU01000061">
    <property type="protein sequence ID" value="GMN56090.1"/>
    <property type="molecule type" value="Genomic_DNA"/>
</dbReference>
<reference evidence="1" key="1">
    <citation type="submission" date="2023-07" db="EMBL/GenBank/DDBJ databases">
        <title>draft genome sequence of fig (Ficus carica).</title>
        <authorList>
            <person name="Takahashi T."/>
            <person name="Nishimura K."/>
        </authorList>
    </citation>
    <scope>NUCLEOTIDE SEQUENCE</scope>
</reference>
<comment type="caution">
    <text evidence="1">The sequence shown here is derived from an EMBL/GenBank/DDBJ whole genome shotgun (WGS) entry which is preliminary data.</text>
</comment>
<dbReference type="Proteomes" id="UP001187192">
    <property type="component" value="Unassembled WGS sequence"/>
</dbReference>
<gene>
    <name evidence="1" type="ORF">TIFTF001_025209</name>
</gene>
<evidence type="ECO:0000313" key="2">
    <source>
        <dbReference type="Proteomes" id="UP001187192"/>
    </source>
</evidence>
<sequence length="63" mass="7292">MNQNLVGVAIFSLEVVPDLVEEISIPEEVATDLAVEIRIWRRLRWKLANRRMSQCLAVKDRSL</sequence>
<name>A0AA88ANV0_FICCA</name>
<evidence type="ECO:0000313" key="1">
    <source>
        <dbReference type="EMBL" id="GMN56090.1"/>
    </source>
</evidence>
<accession>A0AA88ANV0</accession>
<proteinExistence type="predicted"/>
<protein>
    <submittedName>
        <fullName evidence="1">Uncharacterized protein</fullName>
    </submittedName>
</protein>
<organism evidence="1 2">
    <name type="scientific">Ficus carica</name>
    <name type="common">Common fig</name>
    <dbReference type="NCBI Taxonomy" id="3494"/>
    <lineage>
        <taxon>Eukaryota</taxon>
        <taxon>Viridiplantae</taxon>
        <taxon>Streptophyta</taxon>
        <taxon>Embryophyta</taxon>
        <taxon>Tracheophyta</taxon>
        <taxon>Spermatophyta</taxon>
        <taxon>Magnoliopsida</taxon>
        <taxon>eudicotyledons</taxon>
        <taxon>Gunneridae</taxon>
        <taxon>Pentapetalae</taxon>
        <taxon>rosids</taxon>
        <taxon>fabids</taxon>
        <taxon>Rosales</taxon>
        <taxon>Moraceae</taxon>
        <taxon>Ficeae</taxon>
        <taxon>Ficus</taxon>
    </lineage>
</organism>
<dbReference type="AlphaFoldDB" id="A0AA88ANV0"/>